<keyword evidence="1 6" id="KW-0963">Cytoplasm</keyword>
<reference evidence="7 8" key="1">
    <citation type="journal article" date="2008" name="J. Bacteriol.">
        <title>Insights into plant cell wall degradation from the genome sequence of the soil bacterium Cellvibrio japonicus.</title>
        <authorList>
            <person name="Deboy R.T."/>
            <person name="Mongodin E.F."/>
            <person name="Fouts D.E."/>
            <person name="Tailford L.E."/>
            <person name="Khouri H."/>
            <person name="Emerson J.B."/>
            <person name="Mohamoud Y."/>
            <person name="Watkins K."/>
            <person name="Henrissat B."/>
            <person name="Gilbert H.J."/>
            <person name="Nelson K.E."/>
        </authorList>
    </citation>
    <scope>NUCLEOTIDE SEQUENCE [LARGE SCALE GENOMIC DNA]</scope>
    <source>
        <strain evidence="7 8">Ueda107</strain>
    </source>
</reference>
<evidence type="ECO:0000256" key="4">
    <source>
        <dbReference type="ARBA" id="ARBA00023186"/>
    </source>
</evidence>
<dbReference type="Pfam" id="PF01430">
    <property type="entry name" value="HSP33"/>
    <property type="match status" value="1"/>
</dbReference>
<keyword evidence="4 6" id="KW-0143">Chaperone</keyword>
<dbReference type="SUPFAM" id="SSF118352">
    <property type="entry name" value="HSP33 redox switch-like"/>
    <property type="match status" value="1"/>
</dbReference>
<dbReference type="PANTHER" id="PTHR30111:SF1">
    <property type="entry name" value="33 KDA CHAPERONIN"/>
    <property type="match status" value="1"/>
</dbReference>
<dbReference type="InterPro" id="IPR016153">
    <property type="entry name" value="Heat_shock_Hsp33_N"/>
</dbReference>
<keyword evidence="7" id="KW-0346">Stress response</keyword>
<dbReference type="PANTHER" id="PTHR30111">
    <property type="entry name" value="33 KDA CHAPERONIN"/>
    <property type="match status" value="1"/>
</dbReference>
<dbReference type="GO" id="GO:0044183">
    <property type="term" value="F:protein folding chaperone"/>
    <property type="evidence" value="ECO:0007669"/>
    <property type="project" value="TreeGrafter"/>
</dbReference>
<comment type="function">
    <text evidence="6">Redox regulated molecular chaperone. Protects both thermally unfolding and oxidatively damaged proteins from irreversible aggregation. Plays an important role in the bacterial defense system toward oxidative stress.</text>
</comment>
<dbReference type="Gene3D" id="1.10.287.480">
    <property type="entry name" value="helix hairpin bin"/>
    <property type="match status" value="1"/>
</dbReference>
<dbReference type="GO" id="GO:0051082">
    <property type="term" value="F:unfolded protein binding"/>
    <property type="evidence" value="ECO:0007669"/>
    <property type="project" value="UniProtKB-UniRule"/>
</dbReference>
<dbReference type="STRING" id="498211.CJA_0307"/>
<evidence type="ECO:0000256" key="1">
    <source>
        <dbReference type="ARBA" id="ARBA00022490"/>
    </source>
</evidence>
<dbReference type="Gene3D" id="3.90.1280.10">
    <property type="entry name" value="HSP33 redox switch-like"/>
    <property type="match status" value="1"/>
</dbReference>
<proteinExistence type="inferred from homology"/>
<dbReference type="eggNOG" id="COG1281">
    <property type="taxonomic scope" value="Bacteria"/>
</dbReference>
<accession>B3PHB0</accession>
<comment type="PTM">
    <text evidence="6">Under oxidizing conditions two disulfide bonds are formed involving the reactive cysteines. Under reducing conditions zinc is bound to the reactive cysteines and the protein is inactive.</text>
</comment>
<dbReference type="Proteomes" id="UP000001036">
    <property type="component" value="Chromosome"/>
</dbReference>
<comment type="subcellular location">
    <subcellularLocation>
        <location evidence="6">Cytoplasm</location>
    </subcellularLocation>
</comment>
<evidence type="ECO:0000256" key="3">
    <source>
        <dbReference type="ARBA" id="ARBA00023157"/>
    </source>
</evidence>
<feature type="disulfide bond" description="Redox-active" evidence="6">
    <location>
        <begin position="256"/>
        <end position="258"/>
    </location>
</feature>
<dbReference type="SUPFAM" id="SSF64397">
    <property type="entry name" value="Hsp33 domain"/>
    <property type="match status" value="1"/>
</dbReference>
<feature type="disulfide bond" description="Redox-active" evidence="6">
    <location>
        <begin position="289"/>
        <end position="292"/>
    </location>
</feature>
<dbReference type="PIRSF" id="PIRSF005261">
    <property type="entry name" value="Heat_shock_Hsp33"/>
    <property type="match status" value="1"/>
</dbReference>
<dbReference type="HAMAP" id="MF_00117">
    <property type="entry name" value="HslO"/>
    <property type="match status" value="1"/>
</dbReference>
<evidence type="ECO:0000256" key="2">
    <source>
        <dbReference type="ARBA" id="ARBA00022833"/>
    </source>
</evidence>
<dbReference type="CDD" id="cd00498">
    <property type="entry name" value="Hsp33"/>
    <property type="match status" value="1"/>
</dbReference>
<keyword evidence="5 6" id="KW-0676">Redox-active center</keyword>
<dbReference type="NCBIfam" id="NF001033">
    <property type="entry name" value="PRK00114.1"/>
    <property type="match status" value="1"/>
</dbReference>
<keyword evidence="2 6" id="KW-0862">Zinc</keyword>
<dbReference type="InterPro" id="IPR000397">
    <property type="entry name" value="Heat_shock_Hsp33"/>
</dbReference>
<dbReference type="AlphaFoldDB" id="B3PHB0"/>
<evidence type="ECO:0000313" key="8">
    <source>
        <dbReference type="Proteomes" id="UP000001036"/>
    </source>
</evidence>
<dbReference type="InterPro" id="IPR016154">
    <property type="entry name" value="Heat_shock_Hsp33_C"/>
</dbReference>
<dbReference type="GO" id="GO:0042026">
    <property type="term" value="P:protein refolding"/>
    <property type="evidence" value="ECO:0007669"/>
    <property type="project" value="TreeGrafter"/>
</dbReference>
<dbReference type="KEGG" id="cja:CJA_0307"/>
<evidence type="ECO:0000313" key="7">
    <source>
        <dbReference type="EMBL" id="ACE83496.1"/>
    </source>
</evidence>
<dbReference type="GO" id="GO:0005737">
    <property type="term" value="C:cytoplasm"/>
    <property type="evidence" value="ECO:0007669"/>
    <property type="project" value="UniProtKB-SubCell"/>
</dbReference>
<dbReference type="Gene3D" id="3.55.30.10">
    <property type="entry name" value="Hsp33 domain"/>
    <property type="match status" value="1"/>
</dbReference>
<dbReference type="EMBL" id="CP000934">
    <property type="protein sequence ID" value="ACE83496.1"/>
    <property type="molecule type" value="Genomic_DNA"/>
</dbReference>
<name>B3PHB0_CELJU</name>
<gene>
    <name evidence="6 7" type="primary">hslO</name>
    <name evidence="7" type="ordered locus">CJA_0307</name>
</gene>
<dbReference type="HOGENOM" id="CLU_054493_0_0_6"/>
<organism evidence="7 8">
    <name type="scientific">Cellvibrio japonicus (strain Ueda107)</name>
    <name type="common">Pseudomonas fluorescens subsp. cellulosa</name>
    <dbReference type="NCBI Taxonomy" id="498211"/>
    <lineage>
        <taxon>Bacteria</taxon>
        <taxon>Pseudomonadati</taxon>
        <taxon>Pseudomonadota</taxon>
        <taxon>Gammaproteobacteria</taxon>
        <taxon>Cellvibrionales</taxon>
        <taxon>Cellvibrionaceae</taxon>
        <taxon>Cellvibrio</taxon>
    </lineage>
</organism>
<sequence>MRAIEFIFKGSPMTSNDLLHRFLFDDCDIRGEIITLGDSYREVLSHNQQPPAIRQLLGEFLAAVGLLSSTLKFDGKIILQARGDGAISTIMAECNFHQNLRGIVRANADIELSDQQANQGSLRDLLGNGVLVITIEPQRRENFEGKLERYQGIVPMEADDLAGCLEDYFQQSEQLATRLWLAADDQTVTGLFVQALPQQLNTNPEDNQDRWKTITTLADTVTAEELCGLDHPTLLHRLFHEQPLRLFEPNQLRFSCSCSRERSASALLTIGRDEVEELLIEKGSIDIDCQFCNQHYHFSAEEVRKLLGGDVLH</sequence>
<evidence type="ECO:0000256" key="5">
    <source>
        <dbReference type="ARBA" id="ARBA00023284"/>
    </source>
</evidence>
<keyword evidence="3 6" id="KW-1015">Disulfide bond</keyword>
<comment type="similarity">
    <text evidence="6">Belongs to the HSP33 family.</text>
</comment>
<keyword evidence="8" id="KW-1185">Reference proteome</keyword>
<protein>
    <recommendedName>
        <fullName evidence="6">33 kDa chaperonin</fullName>
    </recommendedName>
    <alternativeName>
        <fullName evidence="6">Heat shock protein 33 homolog</fullName>
        <shortName evidence="6">HSP33</shortName>
    </alternativeName>
</protein>
<dbReference type="InterPro" id="IPR023212">
    <property type="entry name" value="Hsp33_helix_hairpin_bin_dom_sf"/>
</dbReference>
<evidence type="ECO:0000256" key="6">
    <source>
        <dbReference type="HAMAP-Rule" id="MF_00117"/>
    </source>
</evidence>